<evidence type="ECO:0000313" key="2">
    <source>
        <dbReference type="Proteomes" id="UP000568877"/>
    </source>
</evidence>
<sequence>MQSLNPGKGIFIVGHQRSIIISHNTSNQGIGIVDKLAFSFQSSVNLAGYPGGLIGRIQDYRCSEEFLEKGFFLKFAADKNPFKKFAEGKPGSANAICLGKGFDLSLNTLISSEVFNKNIGIQTIDQSLTSARPKPSRSFMILP</sequence>
<protein>
    <submittedName>
        <fullName evidence="1">Uncharacterized protein</fullName>
    </submittedName>
</protein>
<name>A0A6V8PJP7_9ACTN</name>
<comment type="caution">
    <text evidence="1">The sequence shown here is derived from an EMBL/GenBank/DDBJ whole genome shotgun (WGS) entry which is preliminary data.</text>
</comment>
<dbReference type="AlphaFoldDB" id="A0A6V8PJP7"/>
<proteinExistence type="predicted"/>
<accession>A0A6V8PJP7</accession>
<evidence type="ECO:0000313" key="1">
    <source>
        <dbReference type="EMBL" id="GFP32498.1"/>
    </source>
</evidence>
<dbReference type="EMBL" id="BLSA01000088">
    <property type="protein sequence ID" value="GFP32498.1"/>
    <property type="molecule type" value="Genomic_DNA"/>
</dbReference>
<dbReference type="Proteomes" id="UP000568877">
    <property type="component" value="Unassembled WGS sequence"/>
</dbReference>
<gene>
    <name evidence="1" type="ORF">HKBW3S42_00802</name>
</gene>
<reference evidence="1 2" key="1">
    <citation type="journal article" date="2020" name="Front. Microbiol.">
        <title>Single-cell genomics of novel Actinobacteria with the Wood-Ljungdahl pathway discovered in a serpentinizing system.</title>
        <authorList>
            <person name="Merino N."/>
            <person name="Kawai M."/>
            <person name="Boyd E.S."/>
            <person name="Colman D.R."/>
            <person name="McGlynn S.E."/>
            <person name="Nealson K.H."/>
            <person name="Kurokawa K."/>
            <person name="Hongoh Y."/>
        </authorList>
    </citation>
    <scope>NUCLEOTIDE SEQUENCE [LARGE SCALE GENOMIC DNA]</scope>
    <source>
        <strain evidence="1 2">S42</strain>
    </source>
</reference>
<organism evidence="1 2">
    <name type="scientific">Candidatus Hakubella thermalkaliphila</name>
    <dbReference type="NCBI Taxonomy" id="2754717"/>
    <lineage>
        <taxon>Bacteria</taxon>
        <taxon>Bacillati</taxon>
        <taxon>Actinomycetota</taxon>
        <taxon>Actinomycetota incertae sedis</taxon>
        <taxon>Candidatus Hakubellales</taxon>
        <taxon>Candidatus Hakubellaceae</taxon>
        <taxon>Candidatus Hakubella</taxon>
    </lineage>
</organism>